<reference evidence="2" key="1">
    <citation type="submission" date="2025-08" db="UniProtKB">
        <authorList>
            <consortium name="Ensembl"/>
        </authorList>
    </citation>
    <scope>IDENTIFICATION</scope>
</reference>
<sequence length="187" mass="20680">MFGTRRLKKKSQSVETQGFGISILRKVSEGDINAISAKPTTVLQDSLLLQEKPDQNVAGMELLSSRQPNDEGANVAAVSSKHGARRADLQRSYTLDSGQKKFSEKRDRKIHQKPKGTNEYLVLYVPDKICISSEDSSPSISPVSPLSPTSSEADSDKVQVCYDSLVVGCIWFFFTLLCDYTFLLCHS</sequence>
<proteinExistence type="predicted"/>
<evidence type="ECO:0000313" key="3">
    <source>
        <dbReference type="Proteomes" id="UP000694388"/>
    </source>
</evidence>
<keyword evidence="1" id="KW-0812">Transmembrane</keyword>
<keyword evidence="1" id="KW-0472">Membrane</keyword>
<feature type="transmembrane region" description="Helical" evidence="1">
    <location>
        <begin position="165"/>
        <end position="183"/>
    </location>
</feature>
<dbReference type="AlphaFoldDB" id="A0A8C4N7A6"/>
<reference evidence="2" key="2">
    <citation type="submission" date="2025-09" db="UniProtKB">
        <authorList>
            <consortium name="Ensembl"/>
        </authorList>
    </citation>
    <scope>IDENTIFICATION</scope>
</reference>
<dbReference type="Proteomes" id="UP000694388">
    <property type="component" value="Unplaced"/>
</dbReference>
<keyword evidence="3" id="KW-1185">Reference proteome</keyword>
<protein>
    <submittedName>
        <fullName evidence="2">Uncharacterized protein</fullName>
    </submittedName>
</protein>
<evidence type="ECO:0000256" key="1">
    <source>
        <dbReference type="SAM" id="Phobius"/>
    </source>
</evidence>
<organism evidence="2 3">
    <name type="scientific">Eptatretus burgeri</name>
    <name type="common">Inshore hagfish</name>
    <dbReference type="NCBI Taxonomy" id="7764"/>
    <lineage>
        <taxon>Eukaryota</taxon>
        <taxon>Metazoa</taxon>
        <taxon>Chordata</taxon>
        <taxon>Craniata</taxon>
        <taxon>Vertebrata</taxon>
        <taxon>Cyclostomata</taxon>
        <taxon>Myxini</taxon>
        <taxon>Myxiniformes</taxon>
        <taxon>Myxinidae</taxon>
        <taxon>Eptatretinae</taxon>
        <taxon>Eptatretus</taxon>
    </lineage>
</organism>
<evidence type="ECO:0000313" key="2">
    <source>
        <dbReference type="Ensembl" id="ENSEBUP00000003484.1"/>
    </source>
</evidence>
<name>A0A8C4N7A6_EPTBU</name>
<accession>A0A8C4N7A6</accession>
<keyword evidence="1" id="KW-1133">Transmembrane helix</keyword>
<dbReference type="Ensembl" id="ENSEBUT00000003856.1">
    <property type="protein sequence ID" value="ENSEBUP00000003484.1"/>
    <property type="gene ID" value="ENSEBUG00000002528.1"/>
</dbReference>